<name>A0A2G1WG64_9EURY</name>
<keyword evidence="3" id="KW-1185">Reference proteome</keyword>
<dbReference type="RefSeq" id="WP_099256211.1">
    <property type="nucleotide sequence ID" value="NZ_NHOA01000133.1"/>
</dbReference>
<dbReference type="NCBIfam" id="NF011470">
    <property type="entry name" value="PRK14887.1"/>
    <property type="match status" value="1"/>
</dbReference>
<comment type="caution">
    <text evidence="2">The sequence shown here is derived from an EMBL/GenBank/DDBJ whole genome shotgun (WGS) entry which is preliminary data.</text>
</comment>
<evidence type="ECO:0000313" key="3">
    <source>
        <dbReference type="Proteomes" id="UP000222824"/>
    </source>
</evidence>
<evidence type="ECO:0000256" key="1">
    <source>
        <dbReference type="SAM" id="MobiDB-lite"/>
    </source>
</evidence>
<evidence type="ECO:0000313" key="2">
    <source>
        <dbReference type="EMBL" id="PHQ37988.1"/>
    </source>
</evidence>
<gene>
    <name evidence="2" type="ORF">DJ69_14125</name>
</gene>
<protein>
    <submittedName>
        <fullName evidence="2">KEOPS complex Pcc1-like subunit</fullName>
    </submittedName>
</protein>
<proteinExistence type="predicted"/>
<dbReference type="Proteomes" id="UP000222824">
    <property type="component" value="Unassembled WGS sequence"/>
</dbReference>
<dbReference type="AlphaFoldDB" id="A0A2G1WG64"/>
<dbReference type="EMBL" id="NHOA01000133">
    <property type="protein sequence ID" value="PHQ37988.1"/>
    <property type="molecule type" value="Genomic_DNA"/>
</dbReference>
<feature type="region of interest" description="Disordered" evidence="1">
    <location>
        <begin position="83"/>
        <end position="104"/>
    </location>
</feature>
<organism evidence="2 3">
    <name type="scientific">Halorubrum persicum</name>
    <dbReference type="NCBI Taxonomy" id="1383844"/>
    <lineage>
        <taxon>Archaea</taxon>
        <taxon>Methanobacteriati</taxon>
        <taxon>Methanobacteriota</taxon>
        <taxon>Stenosarchaea group</taxon>
        <taxon>Halobacteria</taxon>
        <taxon>Halobacteriales</taxon>
        <taxon>Haloferacaceae</taxon>
        <taxon>Halorubrum</taxon>
    </lineage>
</organism>
<reference evidence="2 3" key="1">
    <citation type="journal article" date="2014" name="Front. Microbiol.">
        <title>Population and genomic analysis of the genus Halorubrum.</title>
        <authorList>
            <person name="Fullmer M.S."/>
            <person name="Soucy S.M."/>
            <person name="Swithers K.S."/>
            <person name="Makkay A.M."/>
            <person name="Wheeler R."/>
            <person name="Ventosa A."/>
            <person name="Gogarten J.P."/>
            <person name="Papke R.T."/>
        </authorList>
    </citation>
    <scope>NUCLEOTIDE SEQUENCE [LARGE SCALE GENOMIC DNA]</scope>
    <source>
        <strain evidence="2 3">C49</strain>
    </source>
</reference>
<accession>A0A2G1WG64</accession>
<sequence>MSGESAPSESEGRTATVRTTHADAALVAAALAPDETDSMATRVDGDAIECVVERPTTGGLRSTVDDHVVNLRVADRLVERARAHLAADDGARRSDTNGDTDTNT</sequence>
<dbReference type="OrthoDB" id="107316at2157"/>
<feature type="compositionally biased region" description="Basic and acidic residues" evidence="1">
    <location>
        <begin position="83"/>
        <end position="96"/>
    </location>
</feature>
<feature type="region of interest" description="Disordered" evidence="1">
    <location>
        <begin position="1"/>
        <end position="20"/>
    </location>
</feature>